<dbReference type="CDD" id="cd00586">
    <property type="entry name" value="4HBT"/>
    <property type="match status" value="1"/>
</dbReference>
<feature type="transmembrane region" description="Helical" evidence="3">
    <location>
        <begin position="48"/>
        <end position="69"/>
    </location>
</feature>
<comment type="caution">
    <text evidence="4">The sequence shown here is derived from an EMBL/GenBank/DDBJ whole genome shotgun (WGS) entry which is preliminary data.</text>
</comment>
<keyword evidence="5" id="KW-1185">Reference proteome</keyword>
<keyword evidence="3" id="KW-0472">Membrane</keyword>
<accession>A0ABR1LFQ9</accession>
<dbReference type="RefSeq" id="XP_066653095.1">
    <property type="nucleotide sequence ID" value="XM_066801000.1"/>
</dbReference>
<evidence type="ECO:0000256" key="3">
    <source>
        <dbReference type="SAM" id="Phobius"/>
    </source>
</evidence>
<reference evidence="4 5" key="1">
    <citation type="submission" date="2024-04" db="EMBL/GenBank/DDBJ databases">
        <title>Phyllosticta paracitricarpa is synonymous to the EU quarantine fungus P. citricarpa based on phylogenomic analyses.</title>
        <authorList>
            <consortium name="Lawrence Berkeley National Laboratory"/>
            <person name="Van ingen-buijs V.A."/>
            <person name="Van westerhoven A.C."/>
            <person name="Haridas S."/>
            <person name="Skiadas P."/>
            <person name="Martin F."/>
            <person name="Groenewald J.Z."/>
            <person name="Crous P.W."/>
            <person name="Seidl M.F."/>
        </authorList>
    </citation>
    <scope>NUCLEOTIDE SEQUENCE [LARGE SCALE GENOMIC DNA]</scope>
    <source>
        <strain evidence="4 5">CPC 17464</strain>
    </source>
</reference>
<evidence type="ECO:0000256" key="2">
    <source>
        <dbReference type="SAM" id="MobiDB-lite"/>
    </source>
</evidence>
<keyword evidence="3" id="KW-0812">Transmembrane</keyword>
<dbReference type="PANTHER" id="PTHR12475">
    <property type="match status" value="1"/>
</dbReference>
<dbReference type="InterPro" id="IPR051490">
    <property type="entry name" value="THEM6_lcsJ_thioesterase"/>
</dbReference>
<feature type="compositionally biased region" description="Basic and acidic residues" evidence="2">
    <location>
        <begin position="279"/>
        <end position="298"/>
    </location>
</feature>
<protein>
    <recommendedName>
        <fullName evidence="6">Capsule polysaccharide biosynthesis protein</fullName>
    </recommendedName>
</protein>
<dbReference type="Pfam" id="PF13279">
    <property type="entry name" value="4HBT_2"/>
    <property type="match status" value="1"/>
</dbReference>
<evidence type="ECO:0000313" key="5">
    <source>
        <dbReference type="Proteomes" id="UP001360953"/>
    </source>
</evidence>
<dbReference type="EMBL" id="JBBPEH010000009">
    <property type="protein sequence ID" value="KAK7534056.1"/>
    <property type="molecule type" value="Genomic_DNA"/>
</dbReference>
<dbReference type="InterPro" id="IPR029069">
    <property type="entry name" value="HotDog_dom_sf"/>
</dbReference>
<gene>
    <name evidence="4" type="ORF">J3D65DRAFT_632267</name>
</gene>
<proteinExistence type="inferred from homology"/>
<name>A0ABR1LFQ9_9PEZI</name>
<sequence>MSPASTGAYVAFLVAGATSLGAFVASMGSFAEFRAVVARVLGTDSPGGIWRLVALISVFLNLKTVPFVWHIRLFRALVYHLYWQPTPLPPRALFQPLITSTRTPITECDYNLHKSNSTYFSDLDISRSHFVSALLRTGIRRLSSKKTPQDSAPGTEHVKGAFSIALGGITCHFKREVKPYARFEIWTRLLAWDHKWLYLVSHMVRPGVAKPSSFTLQPWKKPGAQGRRVEALSQEEQDQMREKLKGAIYATSIAKYVVKKGRWTVAPELVLRNSGLLPEKTDESTERGSESKTVAEKEDVLEDSALPADTNPGEWTWEHVEAERQRGLKLAEHFAALDGLHDEFALKVDDALGEFSDMVTPFW</sequence>
<evidence type="ECO:0000256" key="1">
    <source>
        <dbReference type="ARBA" id="ARBA00038476"/>
    </source>
</evidence>
<keyword evidence="3" id="KW-1133">Transmembrane helix</keyword>
<dbReference type="Proteomes" id="UP001360953">
    <property type="component" value="Unassembled WGS sequence"/>
</dbReference>
<dbReference type="SUPFAM" id="SSF54637">
    <property type="entry name" value="Thioesterase/thiol ester dehydrase-isomerase"/>
    <property type="match status" value="1"/>
</dbReference>
<comment type="similarity">
    <text evidence="1">Belongs to the lcsJ thioesterase family.</text>
</comment>
<dbReference type="GeneID" id="92033906"/>
<evidence type="ECO:0000313" key="4">
    <source>
        <dbReference type="EMBL" id="KAK7534056.1"/>
    </source>
</evidence>
<evidence type="ECO:0008006" key="6">
    <source>
        <dbReference type="Google" id="ProtNLM"/>
    </source>
</evidence>
<organism evidence="4 5">
    <name type="scientific">Phyllosticta citribraziliensis</name>
    <dbReference type="NCBI Taxonomy" id="989973"/>
    <lineage>
        <taxon>Eukaryota</taxon>
        <taxon>Fungi</taxon>
        <taxon>Dikarya</taxon>
        <taxon>Ascomycota</taxon>
        <taxon>Pezizomycotina</taxon>
        <taxon>Dothideomycetes</taxon>
        <taxon>Dothideomycetes incertae sedis</taxon>
        <taxon>Botryosphaeriales</taxon>
        <taxon>Phyllostictaceae</taxon>
        <taxon>Phyllosticta</taxon>
    </lineage>
</organism>
<dbReference type="PANTHER" id="PTHR12475:SF4">
    <property type="entry name" value="PROTEIN THEM6"/>
    <property type="match status" value="1"/>
</dbReference>
<feature type="region of interest" description="Disordered" evidence="2">
    <location>
        <begin position="277"/>
        <end position="313"/>
    </location>
</feature>